<feature type="signal peptide" evidence="1">
    <location>
        <begin position="1"/>
        <end position="17"/>
    </location>
</feature>
<evidence type="ECO:0000259" key="2">
    <source>
        <dbReference type="PROSITE" id="PS51019"/>
    </source>
</evidence>
<proteinExistence type="predicted"/>
<comment type="caution">
    <text evidence="3">The sequence shown here is derived from an EMBL/GenBank/DDBJ whole genome shotgun (WGS) entry which is preliminary data.</text>
</comment>
<feature type="chain" id="PRO_5029564523" description="Reelin domain-containing protein" evidence="1">
    <location>
        <begin position="18"/>
        <end position="155"/>
    </location>
</feature>
<dbReference type="InterPro" id="IPR002861">
    <property type="entry name" value="Reeler_dom"/>
</dbReference>
<dbReference type="InterPro" id="IPR051237">
    <property type="entry name" value="Ferric-chelate_Red/DefProt"/>
</dbReference>
<feature type="domain" description="Reelin" evidence="2">
    <location>
        <begin position="1"/>
        <end position="128"/>
    </location>
</feature>
<evidence type="ECO:0000256" key="1">
    <source>
        <dbReference type="SAM" id="SignalP"/>
    </source>
</evidence>
<dbReference type="CDD" id="cd08544">
    <property type="entry name" value="Reeler"/>
    <property type="match status" value="1"/>
</dbReference>
<dbReference type="Pfam" id="PF02014">
    <property type="entry name" value="Reeler"/>
    <property type="match status" value="1"/>
</dbReference>
<sequence>MLHACLIAVSITGPVYGGFILEARDTNGQGVGMFDSTNLPAGSQAGPCMSKYVFLSHMTIACLLLTSVTHNNPDPKTNLTFTWKQPSSFTGSLHFQGAVAVDHDTYWVNIMSSEVAQLQGSVAKTTPSDAQKLSSSGCYIMLSICVFSLFKFFAQ</sequence>
<dbReference type="EMBL" id="VXIV02001820">
    <property type="protein sequence ID" value="KAF6029369.1"/>
    <property type="molecule type" value="Genomic_DNA"/>
</dbReference>
<keyword evidence="4" id="KW-1185">Reference proteome</keyword>
<organism evidence="3 4">
    <name type="scientific">Bugula neritina</name>
    <name type="common">Brown bryozoan</name>
    <name type="synonym">Sertularia neritina</name>
    <dbReference type="NCBI Taxonomy" id="10212"/>
    <lineage>
        <taxon>Eukaryota</taxon>
        <taxon>Metazoa</taxon>
        <taxon>Spiralia</taxon>
        <taxon>Lophotrochozoa</taxon>
        <taxon>Bryozoa</taxon>
        <taxon>Gymnolaemata</taxon>
        <taxon>Cheilostomatida</taxon>
        <taxon>Flustrina</taxon>
        <taxon>Buguloidea</taxon>
        <taxon>Bugulidae</taxon>
        <taxon>Bugula</taxon>
    </lineage>
</organism>
<dbReference type="PROSITE" id="PS51019">
    <property type="entry name" value="REELIN"/>
    <property type="match status" value="1"/>
</dbReference>
<dbReference type="AlphaFoldDB" id="A0A7J7JSP3"/>
<dbReference type="PANTHER" id="PTHR45828:SF42">
    <property type="entry name" value="DEFENSE PROTEIN L(2)34FC"/>
    <property type="match status" value="1"/>
</dbReference>
<reference evidence="3" key="1">
    <citation type="submission" date="2020-06" db="EMBL/GenBank/DDBJ databases">
        <title>Draft genome of Bugula neritina, a colonial animal packing powerful symbionts and potential medicines.</title>
        <authorList>
            <person name="Rayko M."/>
        </authorList>
    </citation>
    <scope>NUCLEOTIDE SEQUENCE [LARGE SCALE GENOMIC DNA]</scope>
    <source>
        <strain evidence="3">Kwan_BN1</strain>
    </source>
</reference>
<accession>A0A7J7JSP3</accession>
<gene>
    <name evidence="3" type="ORF">EB796_012322</name>
</gene>
<dbReference type="GO" id="GO:0016020">
    <property type="term" value="C:membrane"/>
    <property type="evidence" value="ECO:0007669"/>
    <property type="project" value="TreeGrafter"/>
</dbReference>
<keyword evidence="1" id="KW-0732">Signal</keyword>
<evidence type="ECO:0000313" key="4">
    <source>
        <dbReference type="Proteomes" id="UP000593567"/>
    </source>
</evidence>
<dbReference type="PANTHER" id="PTHR45828">
    <property type="entry name" value="CYTOCHROME B561/FERRIC REDUCTASE TRANSMEMBRANE"/>
    <property type="match status" value="1"/>
</dbReference>
<evidence type="ECO:0000313" key="3">
    <source>
        <dbReference type="EMBL" id="KAF6029369.1"/>
    </source>
</evidence>
<dbReference type="OrthoDB" id="6418377at2759"/>
<dbReference type="Proteomes" id="UP000593567">
    <property type="component" value="Unassembled WGS sequence"/>
</dbReference>
<dbReference type="Gene3D" id="2.60.40.4060">
    <property type="entry name" value="Reeler domain"/>
    <property type="match status" value="1"/>
</dbReference>
<protein>
    <recommendedName>
        <fullName evidence="2">Reelin domain-containing protein</fullName>
    </recommendedName>
</protein>
<name>A0A7J7JSP3_BUGNE</name>
<dbReference type="InterPro" id="IPR042307">
    <property type="entry name" value="Reeler_sf"/>
</dbReference>